<dbReference type="GO" id="GO:0005634">
    <property type="term" value="C:nucleus"/>
    <property type="evidence" value="ECO:0007669"/>
    <property type="project" value="UniProtKB-SubCell"/>
</dbReference>
<dbReference type="SUPFAM" id="SSF46689">
    <property type="entry name" value="Homeodomain-like"/>
    <property type="match status" value="1"/>
</dbReference>
<dbReference type="EMBL" id="JACGCM010002752">
    <property type="protein sequence ID" value="KAF6136284.1"/>
    <property type="molecule type" value="Genomic_DNA"/>
</dbReference>
<protein>
    <recommendedName>
        <fullName evidence="5">SANT domain-containing protein</fullName>
    </recommendedName>
</protein>
<keyword evidence="3" id="KW-0804">Transcription</keyword>
<dbReference type="InterPro" id="IPR017884">
    <property type="entry name" value="SANT_dom"/>
</dbReference>
<comment type="caution">
    <text evidence="6">The sequence shown here is derived from an EMBL/GenBank/DDBJ whole genome shotgun (WGS) entry which is preliminary data.</text>
</comment>
<dbReference type="OrthoDB" id="118550at2759"/>
<dbReference type="SMART" id="SM00717">
    <property type="entry name" value="SANT"/>
    <property type="match status" value="1"/>
</dbReference>
<keyword evidence="2" id="KW-0805">Transcription regulation</keyword>
<dbReference type="Pfam" id="PF23082">
    <property type="entry name" value="Myb_DNA-binding_2"/>
    <property type="match status" value="1"/>
</dbReference>
<dbReference type="Gene3D" id="1.10.10.60">
    <property type="entry name" value="Homeodomain-like"/>
    <property type="match status" value="1"/>
</dbReference>
<reference evidence="6 7" key="1">
    <citation type="journal article" date="2020" name="IScience">
        <title>Genome Sequencing of the Endangered Kingdonia uniflora (Circaeasteraceae, Ranunculales) Reveals Potential Mechanisms of Evolutionary Specialization.</title>
        <authorList>
            <person name="Sun Y."/>
            <person name="Deng T."/>
            <person name="Zhang A."/>
            <person name="Moore M.J."/>
            <person name="Landis J.B."/>
            <person name="Lin N."/>
            <person name="Zhang H."/>
            <person name="Zhang X."/>
            <person name="Huang J."/>
            <person name="Zhang X."/>
            <person name="Sun H."/>
            <person name="Wang H."/>
        </authorList>
    </citation>
    <scope>NUCLEOTIDE SEQUENCE [LARGE SCALE GENOMIC DNA]</scope>
    <source>
        <strain evidence="6">TB1705</strain>
        <tissue evidence="6">Leaf</tissue>
    </source>
</reference>
<keyword evidence="4" id="KW-0539">Nucleus</keyword>
<dbReference type="InterPro" id="IPR009057">
    <property type="entry name" value="Homeodomain-like_sf"/>
</dbReference>
<dbReference type="PANTHER" id="PTHR43952:SF60">
    <property type="entry name" value="PROTEIN RADIALIS-LIKE 3"/>
    <property type="match status" value="1"/>
</dbReference>
<feature type="domain" description="SANT" evidence="5">
    <location>
        <begin position="4"/>
        <end position="59"/>
    </location>
</feature>
<proteinExistence type="predicted"/>
<evidence type="ECO:0000256" key="4">
    <source>
        <dbReference type="ARBA" id="ARBA00023242"/>
    </source>
</evidence>
<dbReference type="CDD" id="cd00167">
    <property type="entry name" value="SANT"/>
    <property type="match status" value="1"/>
</dbReference>
<dbReference type="PROSITE" id="PS51293">
    <property type="entry name" value="SANT"/>
    <property type="match status" value="1"/>
</dbReference>
<dbReference type="AlphaFoldDB" id="A0A7J7L167"/>
<accession>A0A7J7L167</accession>
<gene>
    <name evidence="6" type="ORF">GIB67_042769</name>
</gene>
<dbReference type="InterPro" id="IPR044636">
    <property type="entry name" value="RADIALIS-like"/>
</dbReference>
<keyword evidence="7" id="KW-1185">Reference proteome</keyword>
<evidence type="ECO:0000259" key="5">
    <source>
        <dbReference type="PROSITE" id="PS51293"/>
    </source>
</evidence>
<dbReference type="PANTHER" id="PTHR43952">
    <property type="entry name" value="MYB FAMILY TRANSCRIPTION FACTOR-RELATED"/>
    <property type="match status" value="1"/>
</dbReference>
<dbReference type="InterPro" id="IPR001005">
    <property type="entry name" value="SANT/Myb"/>
</dbReference>
<evidence type="ECO:0000256" key="2">
    <source>
        <dbReference type="ARBA" id="ARBA00023015"/>
    </source>
</evidence>
<sequence length="93" mass="10673">MAKNSSSTWTAKQNKLFEDALAIFDKNTPDRWHNIAKAVGGKTVEEVKRQYEILEEDVKRIESGKYPFHNYKMNGGNSGNIGKEEQRLKCLKL</sequence>
<name>A0A7J7L167_9MAGN</name>
<dbReference type="FunFam" id="1.10.10.60:FF:000154">
    <property type="entry name" value="Transcription factor SRM1"/>
    <property type="match status" value="1"/>
</dbReference>
<evidence type="ECO:0000313" key="7">
    <source>
        <dbReference type="Proteomes" id="UP000541444"/>
    </source>
</evidence>
<evidence type="ECO:0000256" key="3">
    <source>
        <dbReference type="ARBA" id="ARBA00023163"/>
    </source>
</evidence>
<evidence type="ECO:0000256" key="1">
    <source>
        <dbReference type="ARBA" id="ARBA00004123"/>
    </source>
</evidence>
<dbReference type="Proteomes" id="UP000541444">
    <property type="component" value="Unassembled WGS sequence"/>
</dbReference>
<evidence type="ECO:0000313" key="6">
    <source>
        <dbReference type="EMBL" id="KAF6136284.1"/>
    </source>
</evidence>
<dbReference type="GO" id="GO:0003700">
    <property type="term" value="F:DNA-binding transcription factor activity"/>
    <property type="evidence" value="ECO:0007669"/>
    <property type="project" value="InterPro"/>
</dbReference>
<organism evidence="6 7">
    <name type="scientific">Kingdonia uniflora</name>
    <dbReference type="NCBI Taxonomy" id="39325"/>
    <lineage>
        <taxon>Eukaryota</taxon>
        <taxon>Viridiplantae</taxon>
        <taxon>Streptophyta</taxon>
        <taxon>Embryophyta</taxon>
        <taxon>Tracheophyta</taxon>
        <taxon>Spermatophyta</taxon>
        <taxon>Magnoliopsida</taxon>
        <taxon>Ranunculales</taxon>
        <taxon>Circaeasteraceae</taxon>
        <taxon>Kingdonia</taxon>
    </lineage>
</organism>
<comment type="subcellular location">
    <subcellularLocation>
        <location evidence="1">Nucleus</location>
    </subcellularLocation>
</comment>